<dbReference type="AlphaFoldDB" id="A0A7V3PT63"/>
<sequence>MKRQRQAPGRWKGHATGHGSGISKGLLVKTKPEIAISNRFQTVHFQSPVTDLHCDSILDHITGKRDITRQTGGHIDLPKLIAGGVRVQVFAIFPDPKKIKPGEYERFVLGAAKAIHKLCQQQQERLALARSPQGLKRILNQGKIGVIIGVEGGHALEGDLSRIYRFWRAGVRVLTVTWCNSNELADASWDRSQPNNGLSALGKKAIQVLNRLGMVVDVSHAAERSFYQILKVSSAPVIASHSGVYALRRHNRNLKNQQLLSLKENKGLMGQVFLPAFLNSEPSKASIADVLRSIDYVVQRYGPELVGLGSDFDGFNGRLKGLEDASKLPALTSGLLKLGYPAAGVRLILGENFLNLWERVWSERRKF</sequence>
<evidence type="ECO:0000313" key="2">
    <source>
        <dbReference type="EMBL" id="HGD13041.1"/>
    </source>
</evidence>
<organism evidence="2">
    <name type="scientific">candidate division WOR-3 bacterium</name>
    <dbReference type="NCBI Taxonomy" id="2052148"/>
    <lineage>
        <taxon>Bacteria</taxon>
        <taxon>Bacteria division WOR-3</taxon>
    </lineage>
</organism>
<feature type="region of interest" description="Disordered" evidence="1">
    <location>
        <begin position="1"/>
        <end position="22"/>
    </location>
</feature>
<dbReference type="CDD" id="cd01301">
    <property type="entry name" value="rDP_like"/>
    <property type="match status" value="1"/>
</dbReference>
<proteinExistence type="predicted"/>
<dbReference type="SUPFAM" id="SSF51556">
    <property type="entry name" value="Metallo-dependent hydrolases"/>
    <property type="match status" value="1"/>
</dbReference>
<feature type="compositionally biased region" description="Basic residues" evidence="1">
    <location>
        <begin position="1"/>
        <end position="15"/>
    </location>
</feature>
<dbReference type="PROSITE" id="PS51365">
    <property type="entry name" value="RENAL_DIPEPTIDASE_2"/>
    <property type="match status" value="1"/>
</dbReference>
<dbReference type="Pfam" id="PF01244">
    <property type="entry name" value="Peptidase_M19"/>
    <property type="match status" value="1"/>
</dbReference>
<comment type="caution">
    <text evidence="2">The sequence shown here is derived from an EMBL/GenBank/DDBJ whole genome shotgun (WGS) entry which is preliminary data.</text>
</comment>
<dbReference type="PANTHER" id="PTHR10443:SF12">
    <property type="entry name" value="DIPEPTIDASE"/>
    <property type="match status" value="1"/>
</dbReference>
<dbReference type="GO" id="GO:0070573">
    <property type="term" value="F:metallodipeptidase activity"/>
    <property type="evidence" value="ECO:0007669"/>
    <property type="project" value="InterPro"/>
</dbReference>
<accession>A0A7V3PT63</accession>
<name>A0A7V3PT63_UNCW3</name>
<dbReference type="PANTHER" id="PTHR10443">
    <property type="entry name" value="MICROSOMAL DIPEPTIDASE"/>
    <property type="match status" value="1"/>
</dbReference>
<evidence type="ECO:0000256" key="1">
    <source>
        <dbReference type="SAM" id="MobiDB-lite"/>
    </source>
</evidence>
<reference evidence="2" key="1">
    <citation type="journal article" date="2020" name="mSystems">
        <title>Genome- and Community-Level Interaction Insights into Carbon Utilization and Element Cycling Functions of Hydrothermarchaeota in Hydrothermal Sediment.</title>
        <authorList>
            <person name="Zhou Z."/>
            <person name="Liu Y."/>
            <person name="Xu W."/>
            <person name="Pan J."/>
            <person name="Luo Z.H."/>
            <person name="Li M."/>
        </authorList>
    </citation>
    <scope>NUCLEOTIDE SEQUENCE [LARGE SCALE GENOMIC DNA]</scope>
    <source>
        <strain evidence="2">SpSt-914</strain>
    </source>
</reference>
<gene>
    <name evidence="2" type="ORF">ENX16_03060</name>
</gene>
<protein>
    <submittedName>
        <fullName evidence="2">Membrane dipeptidase</fullName>
    </submittedName>
</protein>
<dbReference type="Gene3D" id="3.20.20.140">
    <property type="entry name" value="Metal-dependent hydrolases"/>
    <property type="match status" value="1"/>
</dbReference>
<dbReference type="EMBL" id="DTMZ01000069">
    <property type="protein sequence ID" value="HGD13041.1"/>
    <property type="molecule type" value="Genomic_DNA"/>
</dbReference>
<dbReference type="GO" id="GO:0006508">
    <property type="term" value="P:proteolysis"/>
    <property type="evidence" value="ECO:0007669"/>
    <property type="project" value="InterPro"/>
</dbReference>
<dbReference type="InterPro" id="IPR008257">
    <property type="entry name" value="Pept_M19"/>
</dbReference>
<dbReference type="InterPro" id="IPR032466">
    <property type="entry name" value="Metal_Hydrolase"/>
</dbReference>